<dbReference type="EMBL" id="AL591985">
    <property type="protein sequence ID" value="CAQ51296.1"/>
    <property type="molecule type" value="Genomic_DNA"/>
</dbReference>
<protein>
    <submittedName>
        <fullName evidence="1">Truncated transcriptional regulator, LysR family</fullName>
    </submittedName>
</protein>
<sequence>MHRGGLRINGPVAAPHHPLGRMEQTAGGDFFVHSPRRLADLGVKQRCCARESACGNMPLPLIQPDLASGALLRLSMPDHKGGIYRFGGIWRRDTPPGPAAAWLLNQFLMLGAADIEEAGLSDI</sequence>
<dbReference type="Proteomes" id="UP000001976">
    <property type="component" value="Plasmid pSymB"/>
</dbReference>
<dbReference type="OrthoDB" id="196624at2"/>
<accession>B2FDD7</accession>
<dbReference type="HOGENOM" id="CLU_169699_0_0_5"/>
<keyword evidence="1" id="KW-0614">Plasmid</keyword>
<proteinExistence type="predicted"/>
<keyword evidence="2" id="KW-1185">Reference proteome</keyword>
<organism evidence="1 2">
    <name type="scientific">Rhizobium meliloti (strain 1021)</name>
    <name type="common">Ensifer meliloti</name>
    <name type="synonym">Sinorhizobium meliloti</name>
    <dbReference type="NCBI Taxonomy" id="266834"/>
    <lineage>
        <taxon>Bacteria</taxon>
        <taxon>Pseudomonadati</taxon>
        <taxon>Pseudomonadota</taxon>
        <taxon>Alphaproteobacteria</taxon>
        <taxon>Hyphomicrobiales</taxon>
        <taxon>Rhizobiaceae</taxon>
        <taxon>Sinorhizobium/Ensifer group</taxon>
        <taxon>Sinorhizobium</taxon>
    </lineage>
</organism>
<geneLocation type="plasmid" evidence="1 2">
    <name>pSymB</name>
</geneLocation>
<dbReference type="AlphaFoldDB" id="B2FDD7"/>
<dbReference type="PATRIC" id="fig|266834.11.peg.6156"/>
<reference evidence="1 2" key="1">
    <citation type="journal article" date="2001" name="Proc. Natl. Acad. Sci. U.S.A.">
        <title>The complete sequence of the 1,683-kb pSymB megaplasmid from the N2-fixing endosymbiont Sinorhizobium meliloti.</title>
        <authorList>
            <person name="Finan T.M."/>
            <person name="Weidner S."/>
            <person name="Wong K."/>
            <person name="Buhrmester J."/>
            <person name="Chain P."/>
            <person name="Vorholter F.J."/>
            <person name="Hernandez-Lucas I."/>
            <person name="Becker A."/>
            <person name="Cowie A."/>
            <person name="Gouzy J."/>
            <person name="Golding B."/>
            <person name="Puhler A."/>
        </authorList>
    </citation>
    <scope>NUCLEOTIDE SEQUENCE [LARGE SCALE GENOMIC DNA]</scope>
    <source>
        <strain evidence="1 2">1021</strain>
        <plasmid evidence="2">Plasmid pSymB</plasmid>
    </source>
</reference>
<evidence type="ECO:0000313" key="1">
    <source>
        <dbReference type="EMBL" id="CAQ51296.1"/>
    </source>
</evidence>
<name>B2FDD7_RHIME</name>
<reference evidence="2" key="2">
    <citation type="journal article" date="2001" name="Science">
        <title>The composite genome of the legume symbiont Sinorhizobium meliloti.</title>
        <authorList>
            <person name="Galibert F."/>
            <person name="Finan T.M."/>
            <person name="Long S.R."/>
            <person name="Puehler A."/>
            <person name="Abola P."/>
            <person name="Ampe F."/>
            <person name="Barloy-Hubler F."/>
            <person name="Barnett M.J."/>
            <person name="Becker A."/>
            <person name="Boistard P."/>
            <person name="Bothe G."/>
            <person name="Boutry M."/>
            <person name="Bowser L."/>
            <person name="Buhrmester J."/>
            <person name="Cadieu E."/>
            <person name="Capela D."/>
            <person name="Chain P."/>
            <person name="Cowie A."/>
            <person name="Davis R.W."/>
            <person name="Dreano S."/>
            <person name="Federspiel N.A."/>
            <person name="Fisher R.F."/>
            <person name="Gloux S."/>
            <person name="Godrie T."/>
            <person name="Goffeau A."/>
            <person name="Golding B."/>
            <person name="Gouzy J."/>
            <person name="Gurjal M."/>
            <person name="Hernandez-Lucas I."/>
            <person name="Hong A."/>
            <person name="Huizar L."/>
            <person name="Hyman R.W."/>
            <person name="Jones T."/>
            <person name="Kahn D."/>
            <person name="Kahn M.L."/>
            <person name="Kalman S."/>
            <person name="Keating D.H."/>
            <person name="Kiss E."/>
            <person name="Komp C."/>
            <person name="Lelaure V."/>
            <person name="Masuy D."/>
            <person name="Palm C."/>
            <person name="Peck M.C."/>
            <person name="Pohl T.M."/>
            <person name="Portetelle D."/>
            <person name="Purnelle B."/>
            <person name="Ramsperger U."/>
            <person name="Surzycki R."/>
            <person name="Thebault P."/>
            <person name="Vandenbol M."/>
            <person name="Vorhoelter F.J."/>
            <person name="Weidner S."/>
            <person name="Wells D.H."/>
            <person name="Wong K."/>
            <person name="Yeh K.-C."/>
            <person name="Batut J."/>
        </authorList>
    </citation>
    <scope>NUCLEOTIDE SEQUENCE [LARGE SCALE GENOMIC DNA]</scope>
    <source>
        <strain evidence="2">1021</strain>
        <plasmid evidence="2">Plasmid pSymB</plasmid>
    </source>
</reference>
<dbReference type="KEGG" id="sme:SM_b22015"/>
<evidence type="ECO:0000313" key="2">
    <source>
        <dbReference type="Proteomes" id="UP000001976"/>
    </source>
</evidence>
<gene>
    <name evidence="1" type="ORF">SM_b22015</name>
</gene>
<dbReference type="EnsemblBacteria" id="CAQ51296">
    <property type="protein sequence ID" value="CAQ51296"/>
    <property type="gene ID" value="SM_b22015"/>
</dbReference>
<dbReference type="eggNOG" id="COG0583">
    <property type="taxonomic scope" value="Bacteria"/>
</dbReference>